<dbReference type="Gene3D" id="2.170.130.10">
    <property type="entry name" value="TonB-dependent receptor, plug domain"/>
    <property type="match status" value="1"/>
</dbReference>
<dbReference type="NCBIfam" id="TIGR04057">
    <property type="entry name" value="SusC_RagA_signa"/>
    <property type="match status" value="1"/>
</dbReference>
<keyword evidence="6 7" id="KW-0998">Cell outer membrane</keyword>
<gene>
    <name evidence="9" type="ORF">J4N46_00570</name>
</gene>
<evidence type="ECO:0000256" key="2">
    <source>
        <dbReference type="ARBA" id="ARBA00022448"/>
    </source>
</evidence>
<evidence type="ECO:0000313" key="10">
    <source>
        <dbReference type="Proteomes" id="UP000681610"/>
    </source>
</evidence>
<sequence>MYYFTKVLKNTEPTKRNVKIIGSKTKIMTMEKLNKLFLLLCLATASTLFAQQTKTTVQTTQTATAQTPMNTNTRGETSISGSNKPLWVLNGVILEDTVDLKPEDLVSDDAKMLIASAIPGLTAESIDSFRILKDASATAIYGQRAIGGVVVITTKRGSTGSSNITYTNESTFRFIPTYGQYNIMNSQNQAILYKEFIENGHFKVDDYYAQSGLIYKMYKLYRELDANGNAIVPNTDAGRNAYLREAALRNTNWFNELFQTNIMQNYTLSFTSGNEKSTYYAALSMLNDPGWTKGSTLQQYAGNLNANYNLSKKLRLNIINDLSYREERDPERDLYNYALGYSRTLDPKAYYTYRHTPYNIFNEIDNAYRNKYTSNVRLQAQLTWKINAKLEAAMMGAVRYQTLIRNTERTENSNEAMSYREMSTDIIRSNNTYLYKDPNDPFALPISVLPEGGIRSKRETSTFTNNFRTTLRYNDSFKNGMHALTMLAGFEMDNTKRHVDENEDYGVLYNSGNHSYYSYLFFKKRQEENKGYYAINNTVNNNQALFGNMSYTFLNRYSFNGTLRYDASNKFAESRYIRWMPTWNTGVSWNVTNESFFPKLKPLSHLSFKASFGITAISPSITNSLSQIYTDIPWRNSNERETALYIKNAANHDLTYEKNQELNLGTQFGLFNNRINISAEWFNRNSYDLIGNITTQGVGGVVTKKGNMAEMRIQGLEFGLETTNIKTADFSWKTSFIHSRATNKITKLLTAPTIKDMTGYSTSNGSVGFAKEGYPLNSLFSVPFNGLNEKGLPTFIGADGNPTMSGISFDSRNVDFLKYSGTLIPTDKGSLSNSFTYKGLSLGVVFTYSYGNVVRLSKIINAYVTEYGSAPREVNNRWLKEGDEKITNMPRTFTSYMLEQYQRDPLVRAYSTYDYTDIRIAKGDNIRLKEISIGYTFDKDFLKRNHLRQLSIKVQGTNLALLYADKKLNGDDPDYLATGTPIQPKRLIFTLRVGL</sequence>
<dbReference type="Proteomes" id="UP000681610">
    <property type="component" value="Unassembled WGS sequence"/>
</dbReference>
<dbReference type="PROSITE" id="PS52016">
    <property type="entry name" value="TONB_DEPENDENT_REC_3"/>
    <property type="match status" value="1"/>
</dbReference>
<proteinExistence type="inferred from homology"/>
<dbReference type="EMBL" id="JAGDYP010000001">
    <property type="protein sequence ID" value="MBO1882964.1"/>
    <property type="molecule type" value="Genomic_DNA"/>
</dbReference>
<keyword evidence="2 7" id="KW-0813">Transport</keyword>
<feature type="signal peptide" evidence="8">
    <location>
        <begin position="1"/>
        <end position="50"/>
    </location>
</feature>
<evidence type="ECO:0000256" key="7">
    <source>
        <dbReference type="PROSITE-ProRule" id="PRU01360"/>
    </source>
</evidence>
<evidence type="ECO:0000256" key="5">
    <source>
        <dbReference type="ARBA" id="ARBA00023136"/>
    </source>
</evidence>
<keyword evidence="8" id="KW-0732">Signal</keyword>
<dbReference type="SUPFAM" id="SSF56935">
    <property type="entry name" value="Porins"/>
    <property type="match status" value="1"/>
</dbReference>
<dbReference type="InterPro" id="IPR037066">
    <property type="entry name" value="Plug_dom_sf"/>
</dbReference>
<keyword evidence="10" id="KW-1185">Reference proteome</keyword>
<comment type="subcellular location">
    <subcellularLocation>
        <location evidence="1 7">Cell outer membrane</location>
        <topology evidence="1 7">Multi-pass membrane protein</topology>
    </subcellularLocation>
</comment>
<comment type="similarity">
    <text evidence="7">Belongs to the TonB-dependent receptor family.</text>
</comment>
<keyword evidence="3 7" id="KW-1134">Transmembrane beta strand</keyword>
<feature type="chain" id="PRO_5046110432" evidence="8">
    <location>
        <begin position="51"/>
        <end position="995"/>
    </location>
</feature>
<protein>
    <submittedName>
        <fullName evidence="9">SusC/RagA family TonB-linked outer membrane protein</fullName>
    </submittedName>
</protein>
<dbReference type="InterPro" id="IPR023996">
    <property type="entry name" value="TonB-dep_OMP_SusC/RagA"/>
</dbReference>
<evidence type="ECO:0000256" key="3">
    <source>
        <dbReference type="ARBA" id="ARBA00022452"/>
    </source>
</evidence>
<keyword evidence="4 7" id="KW-0812">Transmembrane</keyword>
<dbReference type="Gene3D" id="2.40.170.20">
    <property type="entry name" value="TonB-dependent receptor, beta-barrel domain"/>
    <property type="match status" value="1"/>
</dbReference>
<comment type="caution">
    <text evidence="9">The sequence shown here is derived from an EMBL/GenBank/DDBJ whole genome shotgun (WGS) entry which is preliminary data.</text>
</comment>
<evidence type="ECO:0000256" key="6">
    <source>
        <dbReference type="ARBA" id="ARBA00023237"/>
    </source>
</evidence>
<name>A0ABS3PVL6_9FLAO</name>
<organism evidence="9 10">
    <name type="scientific">Capnocytophaga bilenii</name>
    <dbReference type="NCBI Taxonomy" id="2819369"/>
    <lineage>
        <taxon>Bacteria</taxon>
        <taxon>Pseudomonadati</taxon>
        <taxon>Bacteroidota</taxon>
        <taxon>Flavobacteriia</taxon>
        <taxon>Flavobacteriales</taxon>
        <taxon>Flavobacteriaceae</taxon>
        <taxon>Capnocytophaga</taxon>
    </lineage>
</organism>
<dbReference type="InterPro" id="IPR023997">
    <property type="entry name" value="TonB-dep_OMP_SusC/RagA_CS"/>
</dbReference>
<reference evidence="9 10" key="1">
    <citation type="submission" date="2021-03" db="EMBL/GenBank/DDBJ databases">
        <title>Isolation and description of Capnocytophaga bilenii sp. nov., a novel Capnocytophaga species, isolated from a gingivitis subject.</title>
        <authorList>
            <person name="Antezack A."/>
            <person name="Monnet-Corti V."/>
            <person name="La Scola B."/>
        </authorList>
    </citation>
    <scope>NUCLEOTIDE SEQUENCE [LARGE SCALE GENOMIC DNA]</scope>
    <source>
        <strain evidence="9 10">Marseille-Q4570</strain>
    </source>
</reference>
<dbReference type="InterPro" id="IPR039426">
    <property type="entry name" value="TonB-dep_rcpt-like"/>
</dbReference>
<evidence type="ECO:0000256" key="8">
    <source>
        <dbReference type="SAM" id="SignalP"/>
    </source>
</evidence>
<evidence type="ECO:0000256" key="4">
    <source>
        <dbReference type="ARBA" id="ARBA00022692"/>
    </source>
</evidence>
<accession>A0ABS3PVL6</accession>
<evidence type="ECO:0000313" key="9">
    <source>
        <dbReference type="EMBL" id="MBO1882964.1"/>
    </source>
</evidence>
<evidence type="ECO:0000256" key="1">
    <source>
        <dbReference type="ARBA" id="ARBA00004571"/>
    </source>
</evidence>
<dbReference type="NCBIfam" id="TIGR04056">
    <property type="entry name" value="OMP_RagA_SusC"/>
    <property type="match status" value="1"/>
</dbReference>
<dbReference type="InterPro" id="IPR036942">
    <property type="entry name" value="Beta-barrel_TonB_sf"/>
</dbReference>
<keyword evidence="5 7" id="KW-0472">Membrane</keyword>